<dbReference type="OrthoDB" id="9786826at2"/>
<comment type="catalytic activity">
    <reaction evidence="12 13">
        <text>(4R,5S)-dethiobiotin + (sulfur carrier)-SH + 2 reduced [2Fe-2S]-[ferredoxin] + 2 S-adenosyl-L-methionine = (sulfur carrier)-H + biotin + 2 5'-deoxyadenosine + 2 L-methionine + 2 oxidized [2Fe-2S]-[ferredoxin]</text>
        <dbReference type="Rhea" id="RHEA:22060"/>
        <dbReference type="Rhea" id="RHEA-COMP:10000"/>
        <dbReference type="Rhea" id="RHEA-COMP:10001"/>
        <dbReference type="Rhea" id="RHEA-COMP:14737"/>
        <dbReference type="Rhea" id="RHEA-COMP:14739"/>
        <dbReference type="ChEBI" id="CHEBI:17319"/>
        <dbReference type="ChEBI" id="CHEBI:29917"/>
        <dbReference type="ChEBI" id="CHEBI:33737"/>
        <dbReference type="ChEBI" id="CHEBI:33738"/>
        <dbReference type="ChEBI" id="CHEBI:57586"/>
        <dbReference type="ChEBI" id="CHEBI:57844"/>
        <dbReference type="ChEBI" id="CHEBI:59789"/>
        <dbReference type="ChEBI" id="CHEBI:64428"/>
        <dbReference type="ChEBI" id="CHEBI:149473"/>
        <dbReference type="EC" id="2.8.1.6"/>
    </reaction>
</comment>
<evidence type="ECO:0000256" key="6">
    <source>
        <dbReference type="ARBA" id="ARBA00022691"/>
    </source>
</evidence>
<dbReference type="HAMAP" id="MF_01694">
    <property type="entry name" value="BioB"/>
    <property type="match status" value="1"/>
</dbReference>
<evidence type="ECO:0000256" key="3">
    <source>
        <dbReference type="ARBA" id="ARBA00012236"/>
    </source>
</evidence>
<dbReference type="CDD" id="cd01335">
    <property type="entry name" value="Radical_SAM"/>
    <property type="match status" value="1"/>
</dbReference>
<dbReference type="SUPFAM" id="SSF102114">
    <property type="entry name" value="Radical SAM enzymes"/>
    <property type="match status" value="1"/>
</dbReference>
<evidence type="ECO:0000256" key="2">
    <source>
        <dbReference type="ARBA" id="ARBA00010765"/>
    </source>
</evidence>
<dbReference type="Pfam" id="PF04055">
    <property type="entry name" value="Radical_SAM"/>
    <property type="match status" value="1"/>
</dbReference>
<dbReference type="PANTHER" id="PTHR22976">
    <property type="entry name" value="BIOTIN SYNTHASE"/>
    <property type="match status" value="1"/>
</dbReference>
<dbReference type="GO" id="GO:0009102">
    <property type="term" value="P:biotin biosynthetic process"/>
    <property type="evidence" value="ECO:0007669"/>
    <property type="project" value="UniProtKB-UniRule"/>
</dbReference>
<comment type="cofactor">
    <cofactor evidence="13 14">
        <name>[4Fe-4S] cluster</name>
        <dbReference type="ChEBI" id="CHEBI:49883"/>
    </cofactor>
    <text evidence="13 14">Binds 1 [4Fe-4S] cluster. The cluster is coordinated with 3 cysteines and an exchangeable S-adenosyl-L-methionine.</text>
</comment>
<keyword evidence="6 13" id="KW-0949">S-adenosyl-L-methionine</keyword>
<keyword evidence="10 13" id="KW-0408">Iron</keyword>
<dbReference type="GO" id="GO:0005506">
    <property type="term" value="F:iron ion binding"/>
    <property type="evidence" value="ECO:0007669"/>
    <property type="project" value="UniProtKB-UniRule"/>
</dbReference>
<evidence type="ECO:0000256" key="8">
    <source>
        <dbReference type="ARBA" id="ARBA00022723"/>
    </source>
</evidence>
<dbReference type="SMART" id="SM00876">
    <property type="entry name" value="BATS"/>
    <property type="match status" value="1"/>
</dbReference>
<keyword evidence="8 13" id="KW-0479">Metal-binding</keyword>
<dbReference type="SMART" id="SM00729">
    <property type="entry name" value="Elp3"/>
    <property type="match status" value="1"/>
</dbReference>
<comment type="cofactor">
    <cofactor evidence="13">
        <name>[2Fe-2S] cluster</name>
        <dbReference type="ChEBI" id="CHEBI:190135"/>
    </cofactor>
    <text evidence="13">Binds 1 [2Fe-2S] cluster. The cluster is coordinated with 3 cysteines and 1 arginine.</text>
</comment>
<protein>
    <recommendedName>
        <fullName evidence="3 13">Biotin synthase</fullName>
        <ecNumber evidence="3 13">2.8.1.6</ecNumber>
    </recommendedName>
</protein>
<keyword evidence="7 13" id="KW-0001">2Fe-2S</keyword>
<name>A0A1T4WC30_9BACT</name>
<feature type="binding site" evidence="13 14">
    <location>
        <position position="64"/>
    </location>
    <ligand>
        <name>[4Fe-4S] cluster</name>
        <dbReference type="ChEBI" id="CHEBI:49883"/>
        <note>4Fe-4S-S-AdoMet</note>
    </ligand>
</feature>
<dbReference type="InterPro" id="IPR002684">
    <property type="entry name" value="Biotin_synth/BioAB"/>
</dbReference>
<dbReference type="InterPro" id="IPR024177">
    <property type="entry name" value="Biotin_synthase"/>
</dbReference>
<evidence type="ECO:0000256" key="13">
    <source>
        <dbReference type="HAMAP-Rule" id="MF_01694"/>
    </source>
</evidence>
<dbReference type="STRING" id="1121442.SAMN02745702_02052"/>
<dbReference type="EC" id="2.8.1.6" evidence="3 13"/>
<keyword evidence="4 13" id="KW-0004">4Fe-4S</keyword>
<evidence type="ECO:0000256" key="7">
    <source>
        <dbReference type="ARBA" id="ARBA00022714"/>
    </source>
</evidence>
<proteinExistence type="inferred from homology"/>
<keyword evidence="9 13" id="KW-0093">Biotin biosynthesis</keyword>
<dbReference type="PANTHER" id="PTHR22976:SF2">
    <property type="entry name" value="BIOTIN SYNTHASE, MITOCHONDRIAL"/>
    <property type="match status" value="1"/>
</dbReference>
<dbReference type="UniPathway" id="UPA00078">
    <property type="reaction ID" value="UER00162"/>
</dbReference>
<feature type="domain" description="Radical SAM core" evidence="15">
    <location>
        <begin position="46"/>
        <end position="274"/>
    </location>
</feature>
<evidence type="ECO:0000256" key="14">
    <source>
        <dbReference type="PIRSR" id="PIRSR001619-1"/>
    </source>
</evidence>
<dbReference type="Proteomes" id="UP000189733">
    <property type="component" value="Unassembled WGS sequence"/>
</dbReference>
<gene>
    <name evidence="13" type="primary">bioB</name>
    <name evidence="16" type="ORF">SAMN02745702_02052</name>
</gene>
<dbReference type="GO" id="GO:0051537">
    <property type="term" value="F:2 iron, 2 sulfur cluster binding"/>
    <property type="evidence" value="ECO:0007669"/>
    <property type="project" value="UniProtKB-KW"/>
</dbReference>
<dbReference type="Gene3D" id="3.20.20.70">
    <property type="entry name" value="Aldolase class I"/>
    <property type="match status" value="1"/>
</dbReference>
<dbReference type="SFLD" id="SFLDG01278">
    <property type="entry name" value="biotin_synthase_like"/>
    <property type="match status" value="1"/>
</dbReference>
<comment type="cofactor">
    <cofactor evidence="14">
        <name>[2Fe-2S] cluster</name>
        <dbReference type="ChEBI" id="CHEBI:190135"/>
    </cofactor>
    <text evidence="14">Binds 1 [2Fe-2S] cluster. The cluster is coordinated with 3 cysteines and 1 arginine.</text>
</comment>
<dbReference type="InterPro" id="IPR013785">
    <property type="entry name" value="Aldolase_TIM"/>
</dbReference>
<dbReference type="InterPro" id="IPR006638">
    <property type="entry name" value="Elp3/MiaA/NifB-like_rSAM"/>
</dbReference>
<dbReference type="InterPro" id="IPR010722">
    <property type="entry name" value="BATS_dom"/>
</dbReference>
<evidence type="ECO:0000259" key="15">
    <source>
        <dbReference type="PROSITE" id="PS51918"/>
    </source>
</evidence>
<keyword evidence="17" id="KW-1185">Reference proteome</keyword>
<evidence type="ECO:0000256" key="9">
    <source>
        <dbReference type="ARBA" id="ARBA00022756"/>
    </source>
</evidence>
<feature type="binding site" evidence="13 14">
    <location>
        <position position="68"/>
    </location>
    <ligand>
        <name>[4Fe-4S] cluster</name>
        <dbReference type="ChEBI" id="CHEBI:49883"/>
        <note>4Fe-4S-S-AdoMet</note>
    </ligand>
</feature>
<dbReference type="SFLD" id="SFLDS00029">
    <property type="entry name" value="Radical_SAM"/>
    <property type="match status" value="1"/>
</dbReference>
<dbReference type="PROSITE" id="PS51918">
    <property type="entry name" value="RADICAL_SAM"/>
    <property type="match status" value="1"/>
</dbReference>
<dbReference type="PIRSF" id="PIRSF001619">
    <property type="entry name" value="Biotin_synth"/>
    <property type="match status" value="1"/>
</dbReference>
<evidence type="ECO:0000256" key="12">
    <source>
        <dbReference type="ARBA" id="ARBA00051157"/>
    </source>
</evidence>
<dbReference type="EMBL" id="FUYA01000006">
    <property type="protein sequence ID" value="SKA74843.1"/>
    <property type="molecule type" value="Genomic_DNA"/>
</dbReference>
<evidence type="ECO:0000256" key="10">
    <source>
        <dbReference type="ARBA" id="ARBA00023004"/>
    </source>
</evidence>
<comment type="pathway">
    <text evidence="1 13">Cofactor biosynthesis; biotin biosynthesis; biotin from 7,8-diaminononanoate: step 2/2.</text>
</comment>
<dbReference type="AlphaFoldDB" id="A0A1T4WC30"/>
<feature type="binding site" evidence="13 14">
    <location>
        <position position="71"/>
    </location>
    <ligand>
        <name>[4Fe-4S] cluster</name>
        <dbReference type="ChEBI" id="CHEBI:49883"/>
        <note>4Fe-4S-S-AdoMet</note>
    </ligand>
</feature>
<evidence type="ECO:0000313" key="17">
    <source>
        <dbReference type="Proteomes" id="UP000189733"/>
    </source>
</evidence>
<evidence type="ECO:0000256" key="1">
    <source>
        <dbReference type="ARBA" id="ARBA00004942"/>
    </source>
</evidence>
<reference evidence="16 17" key="1">
    <citation type="submission" date="2017-02" db="EMBL/GenBank/DDBJ databases">
        <authorList>
            <person name="Peterson S.W."/>
        </authorList>
    </citation>
    <scope>NUCLEOTIDE SEQUENCE [LARGE SCALE GENOMIC DNA]</scope>
    <source>
        <strain evidence="16 17">DSM 18034</strain>
    </source>
</reference>
<comment type="caution">
    <text evidence="13">Lacks conserved residue(s) required for the propagation of feature annotation.</text>
</comment>
<comment type="subunit">
    <text evidence="13">Homodimer.</text>
</comment>
<organism evidence="16 17">
    <name type="scientific">Desulfobaculum bizertense DSM 18034</name>
    <dbReference type="NCBI Taxonomy" id="1121442"/>
    <lineage>
        <taxon>Bacteria</taxon>
        <taxon>Pseudomonadati</taxon>
        <taxon>Thermodesulfobacteriota</taxon>
        <taxon>Desulfovibrionia</taxon>
        <taxon>Desulfovibrionales</taxon>
        <taxon>Desulfovibrionaceae</taxon>
        <taxon>Desulfobaculum</taxon>
    </lineage>
</organism>
<dbReference type="RefSeq" id="WP_078685329.1">
    <property type="nucleotide sequence ID" value="NZ_FUYA01000006.1"/>
</dbReference>
<dbReference type="GO" id="GO:0004076">
    <property type="term" value="F:biotin synthase activity"/>
    <property type="evidence" value="ECO:0007669"/>
    <property type="project" value="UniProtKB-UniRule"/>
</dbReference>
<evidence type="ECO:0000313" key="16">
    <source>
        <dbReference type="EMBL" id="SKA74843.1"/>
    </source>
</evidence>
<dbReference type="InterPro" id="IPR007197">
    <property type="entry name" value="rSAM"/>
</dbReference>
<dbReference type="GO" id="GO:0051539">
    <property type="term" value="F:4 iron, 4 sulfur cluster binding"/>
    <property type="evidence" value="ECO:0007669"/>
    <property type="project" value="UniProtKB-KW"/>
</dbReference>
<dbReference type="SFLD" id="SFLDG01060">
    <property type="entry name" value="BATS_domain_containing"/>
    <property type="match status" value="1"/>
</dbReference>
<sequence length="323" mass="34568">MTFSRLADAVLNGADITDKDILMIAHAKGDSVEELCAQASRIREHFFGKTVSLCSIINAKSGTCSEDCAFCAQSGHYQTSSPKYAFLDEEQILTAAKAMKEAGAARFAVVTSGKGLTDADFAKLLSVIGKIRAMGLLADASVGLLTPERVSALKDAGLCAYHHNLETSRSFFPQICTTHSYDDDVNTVRAAVDAGLYVCSGGLFGLGESWEQRAELARTLAELKVQSVPVNFLSPIPGTPMQTRPIMSAEEACKIIALLRFMLPEKHIRICGGRPAVFGKDRVRPLLCGASGLMIGDYLTTKGNETDADLKDILALGLSPEQA</sequence>
<evidence type="ECO:0000256" key="11">
    <source>
        <dbReference type="ARBA" id="ARBA00023014"/>
    </source>
</evidence>
<dbReference type="InterPro" id="IPR058240">
    <property type="entry name" value="rSAM_sf"/>
</dbReference>
<evidence type="ECO:0000256" key="4">
    <source>
        <dbReference type="ARBA" id="ARBA00022485"/>
    </source>
</evidence>
<comment type="function">
    <text evidence="13">Catalyzes the conversion of dethiobiotin (DTB) to biotin by the insertion of a sulfur atom into dethiobiotin via a radical-based mechanism.</text>
</comment>
<keyword evidence="11 13" id="KW-0411">Iron-sulfur</keyword>
<accession>A0A1T4WC30</accession>
<feature type="binding site" evidence="13 14">
    <location>
        <position position="269"/>
    </location>
    <ligand>
        <name>[2Fe-2S] cluster</name>
        <dbReference type="ChEBI" id="CHEBI:190135"/>
    </ligand>
</feature>
<evidence type="ECO:0000256" key="5">
    <source>
        <dbReference type="ARBA" id="ARBA00022679"/>
    </source>
</evidence>
<dbReference type="Pfam" id="PF06968">
    <property type="entry name" value="BATS"/>
    <property type="match status" value="1"/>
</dbReference>
<feature type="binding site" evidence="13 14">
    <location>
        <position position="199"/>
    </location>
    <ligand>
        <name>[2Fe-2S] cluster</name>
        <dbReference type="ChEBI" id="CHEBI:190135"/>
    </ligand>
</feature>
<dbReference type="NCBIfam" id="TIGR00433">
    <property type="entry name" value="bioB"/>
    <property type="match status" value="1"/>
</dbReference>
<keyword evidence="5 13" id="KW-0808">Transferase</keyword>
<comment type="similarity">
    <text evidence="2 13">Belongs to the radical SAM superfamily. Biotin synthase family.</text>
</comment>